<evidence type="ECO:0000313" key="3">
    <source>
        <dbReference type="Proteomes" id="UP001165121"/>
    </source>
</evidence>
<gene>
    <name evidence="2" type="ORF">Pfra01_001832300</name>
</gene>
<evidence type="ECO:0000256" key="1">
    <source>
        <dbReference type="SAM" id="MobiDB-lite"/>
    </source>
</evidence>
<feature type="region of interest" description="Disordered" evidence="1">
    <location>
        <begin position="1"/>
        <end position="96"/>
    </location>
</feature>
<dbReference type="EMBL" id="BSXT01002261">
    <property type="protein sequence ID" value="GMF47972.1"/>
    <property type="molecule type" value="Genomic_DNA"/>
</dbReference>
<organism evidence="2 3">
    <name type="scientific">Phytophthora fragariaefolia</name>
    <dbReference type="NCBI Taxonomy" id="1490495"/>
    <lineage>
        <taxon>Eukaryota</taxon>
        <taxon>Sar</taxon>
        <taxon>Stramenopiles</taxon>
        <taxon>Oomycota</taxon>
        <taxon>Peronosporomycetes</taxon>
        <taxon>Peronosporales</taxon>
        <taxon>Peronosporaceae</taxon>
        <taxon>Phytophthora</taxon>
    </lineage>
</organism>
<comment type="caution">
    <text evidence="2">The sequence shown here is derived from an EMBL/GenBank/DDBJ whole genome shotgun (WGS) entry which is preliminary data.</text>
</comment>
<dbReference type="AlphaFoldDB" id="A0A9W7CXR4"/>
<reference evidence="2" key="1">
    <citation type="submission" date="2023-04" db="EMBL/GenBank/DDBJ databases">
        <title>Phytophthora fragariaefolia NBRC 109709.</title>
        <authorList>
            <person name="Ichikawa N."/>
            <person name="Sato H."/>
            <person name="Tonouchi N."/>
        </authorList>
    </citation>
    <scope>NUCLEOTIDE SEQUENCE</scope>
    <source>
        <strain evidence="2">NBRC 109709</strain>
    </source>
</reference>
<feature type="compositionally biased region" description="Low complexity" evidence="1">
    <location>
        <begin position="367"/>
        <end position="381"/>
    </location>
</feature>
<feature type="compositionally biased region" description="Polar residues" evidence="1">
    <location>
        <begin position="49"/>
        <end position="58"/>
    </location>
</feature>
<feature type="compositionally biased region" description="Pro residues" evidence="1">
    <location>
        <begin position="400"/>
        <end position="409"/>
    </location>
</feature>
<keyword evidence="3" id="KW-1185">Reference proteome</keyword>
<proteinExistence type="predicted"/>
<feature type="compositionally biased region" description="Basic and acidic residues" evidence="1">
    <location>
        <begin position="59"/>
        <end position="76"/>
    </location>
</feature>
<feature type="compositionally biased region" description="Basic and acidic residues" evidence="1">
    <location>
        <begin position="109"/>
        <end position="122"/>
    </location>
</feature>
<feature type="region of interest" description="Disordered" evidence="1">
    <location>
        <begin position="326"/>
        <end position="409"/>
    </location>
</feature>
<name>A0A9W7CXR4_9STRA</name>
<feature type="region of interest" description="Disordered" evidence="1">
    <location>
        <begin position="109"/>
        <end position="139"/>
    </location>
</feature>
<accession>A0A9W7CXR4</accession>
<sequence length="409" mass="44568">MGARRSIPPLVGFLDLSSRDKPVAMHPSGVLSEGEGASEADEESSTSAQTDSTPGQRSPNDHTEHPVDSEEVELGRMLETPSPANPPKTPISQQQHADALENIQVLKDHQEKQERDSERNLTREQAQSGKFRPSTANCKCKPHRISPSASRIQVKRSKRLVSEFTQLPEVANAAQIHTKVDRLRKGKWALLNLFANGVTNVMLRALKETDESAVGSEGLHRTLIPTSKNDSSDSEEVRVTREDNMVESCQSHIEDADKAHAKPSSMVVSIDRTTTKYKFSLLTRSACGFHADKPPQSKATENAKISMKTIIAVPRKFAEAMVPLKSTRSASSTLPMAPPPRLDLTNRSAFSVGSGVKPPMTPKKKTGSVSTRGSSSRQSVVLTEGDWLGASLHPSKSPKSPDPPNRQIE</sequence>
<protein>
    <submittedName>
        <fullName evidence="2">Unnamed protein product</fullName>
    </submittedName>
</protein>
<evidence type="ECO:0000313" key="2">
    <source>
        <dbReference type="EMBL" id="GMF47972.1"/>
    </source>
</evidence>
<dbReference type="Proteomes" id="UP001165121">
    <property type="component" value="Unassembled WGS sequence"/>
</dbReference>